<dbReference type="Pfam" id="PF01131">
    <property type="entry name" value="Topoisom_bac"/>
    <property type="match status" value="1"/>
</dbReference>
<dbReference type="PRINTS" id="PR00417">
    <property type="entry name" value="PRTPISMRASEI"/>
</dbReference>
<evidence type="ECO:0000256" key="4">
    <source>
        <dbReference type="ARBA" id="ARBA00023029"/>
    </source>
</evidence>
<evidence type="ECO:0000256" key="2">
    <source>
        <dbReference type="ARBA" id="ARBA00009446"/>
    </source>
</evidence>
<feature type="domain" description="Toprim" evidence="7">
    <location>
        <begin position="1"/>
        <end position="122"/>
    </location>
</feature>
<dbReference type="GO" id="GO:0006281">
    <property type="term" value="P:DNA repair"/>
    <property type="evidence" value="ECO:0007669"/>
    <property type="project" value="TreeGrafter"/>
</dbReference>
<evidence type="ECO:0000256" key="5">
    <source>
        <dbReference type="ARBA" id="ARBA00023125"/>
    </source>
</evidence>
<dbReference type="PROSITE" id="PS00396">
    <property type="entry name" value="TOPO_IA_1"/>
    <property type="match status" value="1"/>
</dbReference>
<dbReference type="Proteomes" id="UP000236248">
    <property type="component" value="Chromosome NCAV"/>
</dbReference>
<evidence type="ECO:0000256" key="3">
    <source>
        <dbReference type="ARBA" id="ARBA00012891"/>
    </source>
</evidence>
<dbReference type="GO" id="GO:0006265">
    <property type="term" value="P:DNA topological change"/>
    <property type="evidence" value="ECO:0007669"/>
    <property type="project" value="InterPro"/>
</dbReference>
<dbReference type="PANTHER" id="PTHR11390:SF21">
    <property type="entry name" value="DNA TOPOISOMERASE 3-ALPHA"/>
    <property type="match status" value="1"/>
</dbReference>
<reference evidence="10" key="1">
    <citation type="submission" date="2018-01" db="EMBL/GenBank/DDBJ databases">
        <authorList>
            <person name="Kerou L M."/>
        </authorList>
    </citation>
    <scope>NUCLEOTIDE SEQUENCE [LARGE SCALE GENOMIC DNA]</scope>
    <source>
        <strain evidence="10">SCU2</strain>
    </source>
</reference>
<dbReference type="PANTHER" id="PTHR11390">
    <property type="entry name" value="PROKARYOTIC DNA TOPOISOMERASE"/>
    <property type="match status" value="1"/>
</dbReference>
<protein>
    <recommendedName>
        <fullName evidence="3">DNA topoisomerase</fullName>
        <ecNumber evidence="3">5.6.2.1</ecNumber>
    </recommendedName>
</protein>
<dbReference type="InterPro" id="IPR023405">
    <property type="entry name" value="Topo_IA_core_domain"/>
</dbReference>
<dbReference type="GO" id="GO:0003677">
    <property type="term" value="F:DNA binding"/>
    <property type="evidence" value="ECO:0007669"/>
    <property type="project" value="UniProtKB-KW"/>
</dbReference>
<dbReference type="InterPro" id="IPR003602">
    <property type="entry name" value="Topo_IA_DNA-bd_dom"/>
</dbReference>
<comment type="catalytic activity">
    <reaction evidence="1">
        <text>ATP-independent breakage of single-stranded DNA, followed by passage and rejoining.</text>
        <dbReference type="EC" id="5.6.2.1"/>
    </reaction>
</comment>
<dbReference type="InterPro" id="IPR006171">
    <property type="entry name" value="TOPRIM_dom"/>
</dbReference>
<gene>
    <name evidence="9" type="ORF">NCAV_0473</name>
</gene>
<dbReference type="InterPro" id="IPR013824">
    <property type="entry name" value="Topo_IA_cen_sub1"/>
</dbReference>
<dbReference type="PROSITE" id="PS50880">
    <property type="entry name" value="TOPRIM"/>
    <property type="match status" value="1"/>
</dbReference>
<dbReference type="AlphaFoldDB" id="A0A2K5APY2"/>
<evidence type="ECO:0000313" key="10">
    <source>
        <dbReference type="Proteomes" id="UP000236248"/>
    </source>
</evidence>
<name>A0A2K5APY2_9ARCH</name>
<dbReference type="InterPro" id="IPR013825">
    <property type="entry name" value="Topo_IA_cen_sub2"/>
</dbReference>
<evidence type="ECO:0000259" key="8">
    <source>
        <dbReference type="PROSITE" id="PS52039"/>
    </source>
</evidence>
<dbReference type="CDD" id="cd00186">
    <property type="entry name" value="TOP1Ac"/>
    <property type="match status" value="1"/>
</dbReference>
<dbReference type="InterPro" id="IPR023406">
    <property type="entry name" value="Topo_IA_AS"/>
</dbReference>
<dbReference type="Gene3D" id="1.10.460.10">
    <property type="entry name" value="Topoisomerase I, domain 2"/>
    <property type="match status" value="1"/>
</dbReference>
<dbReference type="Gene3D" id="3.40.50.140">
    <property type="match status" value="1"/>
</dbReference>
<dbReference type="GeneID" id="41594565"/>
<dbReference type="GO" id="GO:0003917">
    <property type="term" value="F:DNA topoisomerase type I (single strand cut, ATP-independent) activity"/>
    <property type="evidence" value="ECO:0007669"/>
    <property type="project" value="UniProtKB-EC"/>
</dbReference>
<feature type="domain" description="Topo IA-type catalytic" evidence="8">
    <location>
        <begin position="141"/>
        <end position="581"/>
    </location>
</feature>
<dbReference type="SMART" id="SM00436">
    <property type="entry name" value="TOP1Bc"/>
    <property type="match status" value="1"/>
</dbReference>
<evidence type="ECO:0000256" key="1">
    <source>
        <dbReference type="ARBA" id="ARBA00000213"/>
    </source>
</evidence>
<dbReference type="SMART" id="SM00437">
    <property type="entry name" value="TOP1Ac"/>
    <property type="match status" value="1"/>
</dbReference>
<keyword evidence="10" id="KW-1185">Reference proteome</keyword>
<dbReference type="RefSeq" id="WP_103287518.1">
    <property type="nucleotide sequence ID" value="NZ_LT981265.1"/>
</dbReference>
<dbReference type="GO" id="GO:0006310">
    <property type="term" value="P:DNA recombination"/>
    <property type="evidence" value="ECO:0007669"/>
    <property type="project" value="TreeGrafter"/>
</dbReference>
<organism evidence="9 10">
    <name type="scientific">Candidatus Nitrosocaldus cavascurensis</name>
    <dbReference type="NCBI Taxonomy" id="2058097"/>
    <lineage>
        <taxon>Archaea</taxon>
        <taxon>Nitrososphaerota</taxon>
        <taxon>Nitrososphaeria</taxon>
        <taxon>Candidatus Nitrosocaldales</taxon>
        <taxon>Candidatus Nitrosocaldaceae</taxon>
        <taxon>Candidatus Nitrosocaldus</taxon>
    </lineage>
</organism>
<keyword evidence="6 9" id="KW-0413">Isomerase</keyword>
<evidence type="ECO:0000256" key="6">
    <source>
        <dbReference type="ARBA" id="ARBA00023235"/>
    </source>
</evidence>
<evidence type="ECO:0000313" key="9">
    <source>
        <dbReference type="EMBL" id="SPC33667.1"/>
    </source>
</evidence>
<dbReference type="InterPro" id="IPR000380">
    <property type="entry name" value="Topo_IA"/>
</dbReference>
<accession>A0A2K5APY2</accession>
<dbReference type="KEGG" id="ncv:NCAV_0473"/>
<dbReference type="PROSITE" id="PS52039">
    <property type="entry name" value="TOPO_IA_2"/>
    <property type="match status" value="1"/>
</dbReference>
<proteinExistence type="inferred from homology"/>
<dbReference type="SUPFAM" id="SSF56712">
    <property type="entry name" value="Prokaryotic type I DNA topoisomerase"/>
    <property type="match status" value="1"/>
</dbReference>
<dbReference type="Gene3D" id="2.70.20.10">
    <property type="entry name" value="Topoisomerase I, domain 3"/>
    <property type="match status" value="1"/>
</dbReference>
<dbReference type="Pfam" id="PF01751">
    <property type="entry name" value="Toprim"/>
    <property type="match status" value="1"/>
</dbReference>
<keyword evidence="4" id="KW-0799">Topoisomerase</keyword>
<dbReference type="EC" id="5.6.2.1" evidence="3"/>
<dbReference type="InterPro" id="IPR013497">
    <property type="entry name" value="Topo_IA_cen"/>
</dbReference>
<keyword evidence="5" id="KW-0238">DNA-binding</keyword>
<evidence type="ECO:0000259" key="7">
    <source>
        <dbReference type="PROSITE" id="PS50880"/>
    </source>
</evidence>
<sequence>MFIVVAEKSSVAMAIKDALPPSIKARVEWVRGHIMDIDLPTTLRLWRLETVEDIMDVRKFRYTVRDRESYSKLSSIFSNCKDDDLLVIATDNDHEGELIGYEVLMLYRNVRKDGKYYRMRFNSTDRREILGAWNRLESSLNWRWVSKAMFRHKFDLLTGAAYTRLLTLSSRMGMDTNDKEYLNTSISKSIKHGTNRHNGKGKDNGKGLISWGSCQTPTLNFIVEREREIENFKPVNYWYIEALIEHDGVRFKAKSKDMYEGEEYAMQVYESCRNSSKASVLEYKESAMVIHRPLPLRTDDALRDLVRITGKSAAYILDVMEDLYSKGYISYPRTDTNRYPKGFDFAKPLSAALNGLSVDVDAHIPRARNGMLDDGAHPPIYPVSPYHGSSIERDVWEYIARRFLANAFAGDASVVKQHARLTTVKGCVELYADGQYIKDEGFFKIYGYFMPKESRLPSLMVDSSVDIVSIDLVKAKTKPPSRLSEAELLEVMERHGIGTDATRAEFPSLLLKRGYATKVHNRFRPTPLGIAVIDALKGLDLRLVSPDARKMVEVLMKDIEDGKVKEDEALNRAIEIYQHLLGMCIKNIDYIAKRLQSA</sequence>
<dbReference type="EMBL" id="LT981265">
    <property type="protein sequence ID" value="SPC33667.1"/>
    <property type="molecule type" value="Genomic_DNA"/>
</dbReference>
<dbReference type="InterPro" id="IPR013826">
    <property type="entry name" value="Topo_IA_cen_sub3"/>
</dbReference>
<dbReference type="Gene3D" id="1.10.290.10">
    <property type="entry name" value="Topoisomerase I, domain 4"/>
    <property type="match status" value="1"/>
</dbReference>
<dbReference type="InterPro" id="IPR003601">
    <property type="entry name" value="Topo_IA_2"/>
</dbReference>
<comment type="similarity">
    <text evidence="2">Belongs to the type IA topoisomerase family.</text>
</comment>
<dbReference type="SMART" id="SM00493">
    <property type="entry name" value="TOPRIM"/>
    <property type="match status" value="1"/>
</dbReference>